<organism evidence="2 3">
    <name type="scientific">Fusarium anthophilum</name>
    <dbReference type="NCBI Taxonomy" id="48485"/>
    <lineage>
        <taxon>Eukaryota</taxon>
        <taxon>Fungi</taxon>
        <taxon>Dikarya</taxon>
        <taxon>Ascomycota</taxon>
        <taxon>Pezizomycotina</taxon>
        <taxon>Sordariomycetes</taxon>
        <taxon>Hypocreomycetidae</taxon>
        <taxon>Hypocreales</taxon>
        <taxon>Nectriaceae</taxon>
        <taxon>Fusarium</taxon>
        <taxon>Fusarium fujikuroi species complex</taxon>
    </lineage>
</organism>
<reference evidence="2 3" key="1">
    <citation type="journal article" date="2020" name="BMC Genomics">
        <title>Correction to: Identification and distribution of gene clusters required for synthesis of sphingolipid metabolism inhibitors in diverse species of the filamentous fungus Fusarium.</title>
        <authorList>
            <person name="Kim H.S."/>
            <person name="Lohmar J.M."/>
            <person name="Busman M."/>
            <person name="Brown D.W."/>
            <person name="Naumann T.A."/>
            <person name="Divon H.H."/>
            <person name="Lysoe E."/>
            <person name="Uhlig S."/>
            <person name="Proctor R.H."/>
        </authorList>
    </citation>
    <scope>NUCLEOTIDE SEQUENCE [LARGE SCALE GENOMIC DNA]</scope>
    <source>
        <strain evidence="2 3">NRRL 25214</strain>
    </source>
</reference>
<dbReference type="Proteomes" id="UP000573603">
    <property type="component" value="Unassembled WGS sequence"/>
</dbReference>
<sequence length="104" mass="11767">MADNNNNNNNNKKPETEKEKEKENMSEATREDLRRMNIGLTDQTTIETLSRAGMMAKNKRDQSHFHRDKTIAPVEAAGKKEGEAGEDKYKNTGGGDKEQNKKQT</sequence>
<proteinExistence type="predicted"/>
<name>A0A8H5EBF9_9HYPO</name>
<feature type="compositionally biased region" description="Low complexity" evidence="1">
    <location>
        <begin position="1"/>
        <end position="11"/>
    </location>
</feature>
<feature type="compositionally biased region" description="Basic and acidic residues" evidence="1">
    <location>
        <begin position="58"/>
        <end position="70"/>
    </location>
</feature>
<evidence type="ECO:0000313" key="3">
    <source>
        <dbReference type="Proteomes" id="UP000573603"/>
    </source>
</evidence>
<feature type="compositionally biased region" description="Basic and acidic residues" evidence="1">
    <location>
        <begin position="12"/>
        <end position="35"/>
    </location>
</feature>
<dbReference type="AlphaFoldDB" id="A0A8H5EBF9"/>
<dbReference type="EMBL" id="JABEVY010000027">
    <property type="protein sequence ID" value="KAF5254073.1"/>
    <property type="molecule type" value="Genomic_DNA"/>
</dbReference>
<comment type="caution">
    <text evidence="2">The sequence shown here is derived from an EMBL/GenBank/DDBJ whole genome shotgun (WGS) entry which is preliminary data.</text>
</comment>
<accession>A0A8H5EBF9</accession>
<evidence type="ECO:0000313" key="2">
    <source>
        <dbReference type="EMBL" id="KAF5254073.1"/>
    </source>
</evidence>
<feature type="compositionally biased region" description="Basic and acidic residues" evidence="1">
    <location>
        <begin position="77"/>
        <end position="104"/>
    </location>
</feature>
<feature type="region of interest" description="Disordered" evidence="1">
    <location>
        <begin position="1"/>
        <end position="104"/>
    </location>
</feature>
<gene>
    <name evidence="2" type="ORF">FANTH_1138</name>
</gene>
<protein>
    <submittedName>
        <fullName evidence="2">Uncharacterized protein</fullName>
    </submittedName>
</protein>
<keyword evidence="3" id="KW-1185">Reference proteome</keyword>
<evidence type="ECO:0000256" key="1">
    <source>
        <dbReference type="SAM" id="MobiDB-lite"/>
    </source>
</evidence>